<evidence type="ECO:0000256" key="6">
    <source>
        <dbReference type="ARBA" id="ARBA00048233"/>
    </source>
</evidence>
<evidence type="ECO:0000256" key="2">
    <source>
        <dbReference type="ARBA" id="ARBA00011906"/>
    </source>
</evidence>
<gene>
    <name evidence="10" type="ORF">N7532_012155</name>
</gene>
<comment type="similarity">
    <text evidence="1">Belongs to the tyrosinase family.</text>
</comment>
<reference evidence="10" key="2">
    <citation type="journal article" date="2023" name="IMA Fungus">
        <title>Comparative genomic study of the Penicillium genus elucidates a diverse pangenome and 15 lateral gene transfer events.</title>
        <authorList>
            <person name="Petersen C."/>
            <person name="Sorensen T."/>
            <person name="Nielsen M.R."/>
            <person name="Sondergaard T.E."/>
            <person name="Sorensen J.L."/>
            <person name="Fitzpatrick D.A."/>
            <person name="Frisvad J.C."/>
            <person name="Nielsen K.L."/>
        </authorList>
    </citation>
    <scope>NUCLEOTIDE SEQUENCE</scope>
    <source>
        <strain evidence="10">IBT 30761</strain>
    </source>
</reference>
<evidence type="ECO:0000256" key="8">
    <source>
        <dbReference type="SAM" id="MobiDB-lite"/>
    </source>
</evidence>
<dbReference type="GO" id="GO:0006629">
    <property type="term" value="P:lipid metabolic process"/>
    <property type="evidence" value="ECO:0007669"/>
    <property type="project" value="InterPro"/>
</dbReference>
<evidence type="ECO:0000313" key="11">
    <source>
        <dbReference type="Proteomes" id="UP001149074"/>
    </source>
</evidence>
<evidence type="ECO:0000256" key="4">
    <source>
        <dbReference type="ARBA" id="ARBA00023008"/>
    </source>
</evidence>
<dbReference type="PANTHER" id="PTHR11474">
    <property type="entry name" value="TYROSINASE FAMILY MEMBER"/>
    <property type="match status" value="1"/>
</dbReference>
<keyword evidence="11" id="KW-1185">Reference proteome</keyword>
<dbReference type="InterPro" id="IPR017946">
    <property type="entry name" value="PLC-like_Pdiesterase_TIM-brl"/>
</dbReference>
<proteinExistence type="inferred from homology"/>
<reference evidence="10" key="1">
    <citation type="submission" date="2022-11" db="EMBL/GenBank/DDBJ databases">
        <authorList>
            <person name="Petersen C."/>
        </authorList>
    </citation>
    <scope>NUCLEOTIDE SEQUENCE</scope>
    <source>
        <strain evidence="10">IBT 30761</strain>
    </source>
</reference>
<dbReference type="OrthoDB" id="6132182at2759"/>
<dbReference type="GO" id="GO:0008081">
    <property type="term" value="F:phosphoric diester hydrolase activity"/>
    <property type="evidence" value="ECO:0007669"/>
    <property type="project" value="InterPro"/>
</dbReference>
<sequence>MHLPSENAAEDTATWPDLPDGSFTASMDGPDTVPKGSPRPLSLLFWRKFQRGSTPNEDILADAAFLDRNFIDPFGMLLREVDLAQFQTFDKVLLRFMQGTKYQLQIFCVADGGGIEYNAASADWFDPHVRFLAVVTSAQHANWTLFIVGSDAFDSGERFLQAASWDGSSYRFYGRETLNLFPISIPVQCSAWIYQGNSSDAFGPDTSYLGPFSGHVNGAPTMKELRQPWLHWNSTAAGIDDCLSPSQRDDFGRRPYLSSNPSQVLNRVKLANDLEPIVVRGIQQFSQTRLDADFKSGGNPSTSPSNIPRWMAQLLLTTTVNIRCGEFQSDESISVPAEHFFNAEPLSNSKLAPHDTNYTVTKELYDQACKALDLALLQEVDSFEHVPADRQTTLYPGTLGAGKDMGSHAQVKFARALNGEGGSGPFTILTPSIEDVAGVLKFQSITPVVSLISHRAFDSMIMVDFWNPIYSWRRGILMQYMPTSTTFFPGTKVYDLESKFIDALGKSPWAGQPCEPEHEFLQLYNNYKPDEWAKDTAKYTKLIKKNLKNADHVLAYMELAESRRRIYRPLPLNEFGFTLPFAVKYPQLDQFPLKEMTSSATVVNMPQRGVDFITAWTATLWTNNPNIVAKASLSARNTESMHASLAPRAPSALPMKERTPVNPSSFSARKKAQGCPVMQKPAKTVPPPAPGPAQPPRVQLKPTWEDHVSQLFRCPWWIEEKRRERVGQHWVKAMKYWGPLDLSSYEAVRGQARTIYDHFRSRSMPIAKNGADFWPPEALETFRQWANQGFRVTASDPVVCKLVIPRQAETEGERFRVRKDIRDLTAEELAEYRARLDDVMQVGCLESLWQEFGHLRMQSPPPFLIPQQGHHEPGTNMAADAEWCLHYQEAFSLWHRASLIYIENLIDFPIPYWNCTDICTADPDSSLAGIPPMFLVETYTHPSKGTRPNPLRYALARNGQSKTGNGEHYVSRDPTLVKGPGDRNWQDKISRFKIYHAQVANALKQATFSQPEGIRMGSGHPFGIPWANLPAFSDMQPDNLYPYRADFDGLFEQAHDNWHGWVGPDMADNAYTAFDPIFLSYYCNIDRIVSKFIAAHPESQFTSNFPLRPFTNQGKKLHYDDPRAYAYTTVGDMAKDTRALGYMNLYRQGGAGVSLIPPMSILTKGPASYQGTPATPEDLKQRLQAAVVFENIACTVESYAIDVFVGQSPDLTANIETNRLYIGCITRLGMGADVVRQRCRKAPVTRVLWIAKELEEDVNRRGIQQVVTKLPAGEAVEDEWTGWTGFTGELRWLLRAMEHSGAGAYNKYQGLVSHDPSNSDLHTILIFTILIVHPFSLLVAYPHFPLAAAVIMAPRLPLTISHRGYKGKYPENTLVTVEGAVDAGTPALELITTPTEPLKFT</sequence>
<evidence type="ECO:0000256" key="5">
    <source>
        <dbReference type="ARBA" id="ARBA00023101"/>
    </source>
</evidence>
<evidence type="ECO:0000256" key="7">
    <source>
        <dbReference type="ARBA" id="ARBA00048881"/>
    </source>
</evidence>
<evidence type="ECO:0000313" key="10">
    <source>
        <dbReference type="EMBL" id="KAJ5083112.1"/>
    </source>
</evidence>
<protein>
    <recommendedName>
        <fullName evidence="2">tyrosinase</fullName>
        <ecNumber evidence="2">1.14.18.1</ecNumber>
    </recommendedName>
</protein>
<dbReference type="EC" id="1.14.18.1" evidence="2"/>
<organism evidence="10 11">
    <name type="scientific">Penicillium argentinense</name>
    <dbReference type="NCBI Taxonomy" id="1131581"/>
    <lineage>
        <taxon>Eukaryota</taxon>
        <taxon>Fungi</taxon>
        <taxon>Dikarya</taxon>
        <taxon>Ascomycota</taxon>
        <taxon>Pezizomycotina</taxon>
        <taxon>Eurotiomycetes</taxon>
        <taxon>Eurotiomycetidae</taxon>
        <taxon>Eurotiales</taxon>
        <taxon>Aspergillaceae</taxon>
        <taxon>Penicillium</taxon>
    </lineage>
</organism>
<dbReference type="PROSITE" id="PS51704">
    <property type="entry name" value="GP_PDE"/>
    <property type="match status" value="1"/>
</dbReference>
<name>A0A9W9EJT1_9EURO</name>
<dbReference type="GO" id="GO:0042438">
    <property type="term" value="P:melanin biosynthetic process"/>
    <property type="evidence" value="ECO:0007669"/>
    <property type="project" value="UniProtKB-KW"/>
</dbReference>
<dbReference type="SUPFAM" id="SSF51695">
    <property type="entry name" value="PLC-like phosphodiesterases"/>
    <property type="match status" value="1"/>
</dbReference>
<keyword evidence="5" id="KW-0470">Melanin biosynthesis</keyword>
<keyword evidence="4" id="KW-0186">Copper</keyword>
<evidence type="ECO:0000256" key="1">
    <source>
        <dbReference type="ARBA" id="ARBA00009928"/>
    </source>
</evidence>
<dbReference type="Gene3D" id="1.10.1280.10">
    <property type="entry name" value="Di-copper center containing domain from catechol oxidase"/>
    <property type="match status" value="1"/>
</dbReference>
<comment type="caution">
    <text evidence="10">The sequence shown here is derived from an EMBL/GenBank/DDBJ whole genome shotgun (WGS) entry which is preliminary data.</text>
</comment>
<dbReference type="GeneID" id="81363625"/>
<evidence type="ECO:0000256" key="3">
    <source>
        <dbReference type="ARBA" id="ARBA00022723"/>
    </source>
</evidence>
<feature type="compositionally biased region" description="Pro residues" evidence="8">
    <location>
        <begin position="684"/>
        <end position="695"/>
    </location>
</feature>
<dbReference type="Proteomes" id="UP001149074">
    <property type="component" value="Unassembled WGS sequence"/>
</dbReference>
<dbReference type="GO" id="GO:0004503">
    <property type="term" value="F:tyrosinase activity"/>
    <property type="evidence" value="ECO:0007669"/>
    <property type="project" value="UniProtKB-EC"/>
</dbReference>
<dbReference type="Gene3D" id="3.20.20.190">
    <property type="entry name" value="Phosphatidylinositol (PI) phosphodiesterase"/>
    <property type="match status" value="1"/>
</dbReference>
<dbReference type="EMBL" id="JAPQKI010000011">
    <property type="protein sequence ID" value="KAJ5083112.1"/>
    <property type="molecule type" value="Genomic_DNA"/>
</dbReference>
<dbReference type="InterPro" id="IPR030395">
    <property type="entry name" value="GP_PDE_dom"/>
</dbReference>
<dbReference type="InterPro" id="IPR002227">
    <property type="entry name" value="Tyrosinase_Cu-bd"/>
</dbReference>
<comment type="catalytic activity">
    <reaction evidence="6">
        <text>2 L-dopa + O2 = 2 L-dopaquinone + 2 H2O</text>
        <dbReference type="Rhea" id="RHEA:34287"/>
        <dbReference type="ChEBI" id="CHEBI:15377"/>
        <dbReference type="ChEBI" id="CHEBI:15379"/>
        <dbReference type="ChEBI" id="CHEBI:57504"/>
        <dbReference type="ChEBI" id="CHEBI:57924"/>
        <dbReference type="EC" id="1.14.18.1"/>
    </reaction>
</comment>
<comment type="catalytic activity">
    <reaction evidence="7">
        <text>L-tyrosine + O2 = L-dopaquinone + H2O</text>
        <dbReference type="Rhea" id="RHEA:18117"/>
        <dbReference type="ChEBI" id="CHEBI:15377"/>
        <dbReference type="ChEBI" id="CHEBI:15379"/>
        <dbReference type="ChEBI" id="CHEBI:57924"/>
        <dbReference type="ChEBI" id="CHEBI:58315"/>
        <dbReference type="EC" id="1.14.18.1"/>
    </reaction>
</comment>
<dbReference type="SUPFAM" id="SSF48056">
    <property type="entry name" value="Di-copper centre-containing domain"/>
    <property type="match status" value="1"/>
</dbReference>
<keyword evidence="3" id="KW-0479">Metal-binding</keyword>
<accession>A0A9W9EJT1</accession>
<feature type="domain" description="GP-PDE" evidence="9">
    <location>
        <begin position="1357"/>
        <end position="1401"/>
    </location>
</feature>
<dbReference type="PANTHER" id="PTHR11474:SF76">
    <property type="entry name" value="SHKT DOMAIN-CONTAINING PROTEIN"/>
    <property type="match status" value="1"/>
</dbReference>
<feature type="region of interest" description="Disordered" evidence="8">
    <location>
        <begin position="1"/>
        <end position="36"/>
    </location>
</feature>
<dbReference type="InterPro" id="IPR050316">
    <property type="entry name" value="Tyrosinase/Hemocyanin"/>
</dbReference>
<evidence type="ECO:0000259" key="9">
    <source>
        <dbReference type="PROSITE" id="PS51704"/>
    </source>
</evidence>
<feature type="region of interest" description="Disordered" evidence="8">
    <location>
        <begin position="653"/>
        <end position="697"/>
    </location>
</feature>
<dbReference type="Pfam" id="PF00264">
    <property type="entry name" value="Tyrosinase"/>
    <property type="match status" value="1"/>
</dbReference>
<dbReference type="GO" id="GO:0046872">
    <property type="term" value="F:metal ion binding"/>
    <property type="evidence" value="ECO:0007669"/>
    <property type="project" value="UniProtKB-KW"/>
</dbReference>
<dbReference type="InterPro" id="IPR008922">
    <property type="entry name" value="Di-copper_centre_dom_sf"/>
</dbReference>
<dbReference type="RefSeq" id="XP_056469634.1">
    <property type="nucleotide sequence ID" value="XM_056624646.1"/>
</dbReference>